<dbReference type="AlphaFoldDB" id="X1QXG7"/>
<name>X1QXG7_9ZZZZ</name>
<evidence type="ECO:0000259" key="2">
    <source>
        <dbReference type="Pfam" id="PF00275"/>
    </source>
</evidence>
<proteinExistence type="predicted"/>
<comment type="caution">
    <text evidence="3">The sequence shown here is derived from an EMBL/GenBank/DDBJ whole genome shotgun (WGS) entry which is preliminary data.</text>
</comment>
<dbReference type="InterPro" id="IPR001986">
    <property type="entry name" value="Enolpyruvate_Tfrase_dom"/>
</dbReference>
<dbReference type="SUPFAM" id="SSF55205">
    <property type="entry name" value="EPT/RTPC-like"/>
    <property type="match status" value="1"/>
</dbReference>
<dbReference type="GO" id="GO:0009423">
    <property type="term" value="P:chorismate biosynthetic process"/>
    <property type="evidence" value="ECO:0007669"/>
    <property type="project" value="TreeGrafter"/>
</dbReference>
<dbReference type="InterPro" id="IPR013792">
    <property type="entry name" value="RNA3'P_cycl/enolpyr_Trfase_a/b"/>
</dbReference>
<organism evidence="3">
    <name type="scientific">marine sediment metagenome</name>
    <dbReference type="NCBI Taxonomy" id="412755"/>
    <lineage>
        <taxon>unclassified sequences</taxon>
        <taxon>metagenomes</taxon>
        <taxon>ecological metagenomes</taxon>
    </lineage>
</organism>
<keyword evidence="1" id="KW-0808">Transferase</keyword>
<dbReference type="Gene3D" id="3.65.10.10">
    <property type="entry name" value="Enolpyruvate transferase domain"/>
    <property type="match status" value="2"/>
</dbReference>
<feature type="non-terminal residue" evidence="3">
    <location>
        <position position="234"/>
    </location>
</feature>
<dbReference type="PANTHER" id="PTHR21090:SF5">
    <property type="entry name" value="PENTAFUNCTIONAL AROM POLYPEPTIDE"/>
    <property type="match status" value="1"/>
</dbReference>
<dbReference type="InterPro" id="IPR036968">
    <property type="entry name" value="Enolpyruvate_Tfrase_sf"/>
</dbReference>
<dbReference type="GO" id="GO:0003866">
    <property type="term" value="F:3-phosphoshikimate 1-carboxyvinyltransferase activity"/>
    <property type="evidence" value="ECO:0007669"/>
    <property type="project" value="TreeGrafter"/>
</dbReference>
<feature type="non-terminal residue" evidence="3">
    <location>
        <position position="1"/>
    </location>
</feature>
<gene>
    <name evidence="3" type="ORF">S06H3_55814</name>
</gene>
<dbReference type="Pfam" id="PF00275">
    <property type="entry name" value="EPSP_synthase"/>
    <property type="match status" value="1"/>
</dbReference>
<feature type="domain" description="Enolpyruvate transferase" evidence="2">
    <location>
        <begin position="2"/>
        <end position="234"/>
    </location>
</feature>
<evidence type="ECO:0000313" key="3">
    <source>
        <dbReference type="EMBL" id="GAI47979.1"/>
    </source>
</evidence>
<sequence length="234" mass="25368">VGESGVGMNFLTSLACLSQTPVTITGAKRITERPVAEVVSGLAQLGCKIEYLKNEGYPPIKIYGDKIPGGTAKIKGEKSSQYFSSIVISSPYADHEVILKCVDTMTEKPYFDISLQMMSNFGVKAENNNYKEMIIPPGQKYIAQEVTVEGDYSSASFFFLAAAICKTKITVTGLNPETKQGDKQFLSLIEKMGCEISEKGRAVCVQGKQLRAIERDMGNIPDLVPPFAVAAAFA</sequence>
<protein>
    <recommendedName>
        <fullName evidence="2">Enolpyruvate transferase domain-containing protein</fullName>
    </recommendedName>
</protein>
<dbReference type="PANTHER" id="PTHR21090">
    <property type="entry name" value="AROM/DEHYDROQUINATE SYNTHASE"/>
    <property type="match status" value="1"/>
</dbReference>
<reference evidence="3" key="1">
    <citation type="journal article" date="2014" name="Front. Microbiol.">
        <title>High frequency of phylogenetically diverse reductive dehalogenase-homologous genes in deep subseafloor sedimentary metagenomes.</title>
        <authorList>
            <person name="Kawai M."/>
            <person name="Futagami T."/>
            <person name="Toyoda A."/>
            <person name="Takaki Y."/>
            <person name="Nishi S."/>
            <person name="Hori S."/>
            <person name="Arai W."/>
            <person name="Tsubouchi T."/>
            <person name="Morono Y."/>
            <person name="Uchiyama I."/>
            <person name="Ito T."/>
            <person name="Fujiyama A."/>
            <person name="Inagaki F."/>
            <person name="Takami H."/>
        </authorList>
    </citation>
    <scope>NUCLEOTIDE SEQUENCE</scope>
    <source>
        <strain evidence="3">Expedition CK06-06</strain>
    </source>
</reference>
<evidence type="ECO:0000256" key="1">
    <source>
        <dbReference type="ARBA" id="ARBA00022679"/>
    </source>
</evidence>
<accession>X1QXG7</accession>
<dbReference type="EMBL" id="BARV01035824">
    <property type="protein sequence ID" value="GAI47979.1"/>
    <property type="molecule type" value="Genomic_DNA"/>
</dbReference>